<comment type="caution">
    <text evidence="1">The sequence shown here is derived from an EMBL/GenBank/DDBJ whole genome shotgun (WGS) entry which is preliminary data.</text>
</comment>
<sequence length="132" mass="15185">MPSQQQLSHRADEKIVLGRRRARNDSGNQVAMRLRKDREKVAEVITNIRDSYEPGQLEVLCDLEWRIKIDKFTDDILTEKIDGIIATVANNIVPNVADEFKLAIKMNPKEADIRERVILFFKAGRQLIAQRG</sequence>
<dbReference type="EMBL" id="BSXT01000288">
    <property type="protein sequence ID" value="GMF23417.1"/>
    <property type="molecule type" value="Genomic_DNA"/>
</dbReference>
<evidence type="ECO:0000313" key="1">
    <source>
        <dbReference type="EMBL" id="GMF23417.1"/>
    </source>
</evidence>
<dbReference type="AlphaFoldDB" id="A0A9W6TZE4"/>
<gene>
    <name evidence="1" type="ORF">Pfra01_000369600</name>
</gene>
<accession>A0A9W6TZE4</accession>
<dbReference type="OrthoDB" id="128065at2759"/>
<reference evidence="1" key="1">
    <citation type="submission" date="2023-04" db="EMBL/GenBank/DDBJ databases">
        <title>Phytophthora fragariaefolia NBRC 109709.</title>
        <authorList>
            <person name="Ichikawa N."/>
            <person name="Sato H."/>
            <person name="Tonouchi N."/>
        </authorList>
    </citation>
    <scope>NUCLEOTIDE SEQUENCE</scope>
    <source>
        <strain evidence="1">NBRC 109709</strain>
    </source>
</reference>
<evidence type="ECO:0000313" key="2">
    <source>
        <dbReference type="Proteomes" id="UP001165121"/>
    </source>
</evidence>
<proteinExistence type="predicted"/>
<protein>
    <submittedName>
        <fullName evidence="1">Unnamed protein product</fullName>
    </submittedName>
</protein>
<name>A0A9W6TZE4_9STRA</name>
<keyword evidence="2" id="KW-1185">Reference proteome</keyword>
<dbReference type="Proteomes" id="UP001165121">
    <property type="component" value="Unassembled WGS sequence"/>
</dbReference>
<organism evidence="1 2">
    <name type="scientific">Phytophthora fragariaefolia</name>
    <dbReference type="NCBI Taxonomy" id="1490495"/>
    <lineage>
        <taxon>Eukaryota</taxon>
        <taxon>Sar</taxon>
        <taxon>Stramenopiles</taxon>
        <taxon>Oomycota</taxon>
        <taxon>Peronosporomycetes</taxon>
        <taxon>Peronosporales</taxon>
        <taxon>Peronosporaceae</taxon>
        <taxon>Phytophthora</taxon>
    </lineage>
</organism>